<organism evidence="2 3">
    <name type="scientific">Prorocentrum cordatum</name>
    <dbReference type="NCBI Taxonomy" id="2364126"/>
    <lineage>
        <taxon>Eukaryota</taxon>
        <taxon>Sar</taxon>
        <taxon>Alveolata</taxon>
        <taxon>Dinophyceae</taxon>
        <taxon>Prorocentrales</taxon>
        <taxon>Prorocentraceae</taxon>
        <taxon>Prorocentrum</taxon>
    </lineage>
</organism>
<dbReference type="Proteomes" id="UP001189429">
    <property type="component" value="Unassembled WGS sequence"/>
</dbReference>
<keyword evidence="3" id="KW-1185">Reference proteome</keyword>
<evidence type="ECO:0000313" key="3">
    <source>
        <dbReference type="Proteomes" id="UP001189429"/>
    </source>
</evidence>
<feature type="compositionally biased region" description="Low complexity" evidence="1">
    <location>
        <begin position="62"/>
        <end position="75"/>
    </location>
</feature>
<sequence length="87" mass="8400">ERSQSGRSASQASLPFLGGAGGSSGSSSPAAPAPRARAAGSPESADGVVPFGAGAGSREDSGPGSAGSDSPVSVDRVLRELDELCRE</sequence>
<feature type="region of interest" description="Disordered" evidence="1">
    <location>
        <begin position="1"/>
        <end position="76"/>
    </location>
</feature>
<feature type="compositionally biased region" description="Low complexity" evidence="1">
    <location>
        <begin position="25"/>
        <end position="42"/>
    </location>
</feature>
<accession>A0ABN9TJM5</accession>
<feature type="non-terminal residue" evidence="2">
    <location>
        <position position="1"/>
    </location>
</feature>
<name>A0ABN9TJM5_9DINO</name>
<feature type="compositionally biased region" description="Low complexity" evidence="1">
    <location>
        <begin position="1"/>
        <end position="13"/>
    </location>
</feature>
<dbReference type="EMBL" id="CAUYUJ010014773">
    <property type="protein sequence ID" value="CAK0845897.1"/>
    <property type="molecule type" value="Genomic_DNA"/>
</dbReference>
<gene>
    <name evidence="2" type="ORF">PCOR1329_LOCUS39546</name>
</gene>
<comment type="caution">
    <text evidence="2">The sequence shown here is derived from an EMBL/GenBank/DDBJ whole genome shotgun (WGS) entry which is preliminary data.</text>
</comment>
<protein>
    <submittedName>
        <fullName evidence="2">Uncharacterized protein</fullName>
    </submittedName>
</protein>
<evidence type="ECO:0000256" key="1">
    <source>
        <dbReference type="SAM" id="MobiDB-lite"/>
    </source>
</evidence>
<evidence type="ECO:0000313" key="2">
    <source>
        <dbReference type="EMBL" id="CAK0845897.1"/>
    </source>
</evidence>
<proteinExistence type="predicted"/>
<reference evidence="2" key="1">
    <citation type="submission" date="2023-10" db="EMBL/GenBank/DDBJ databases">
        <authorList>
            <person name="Chen Y."/>
            <person name="Shah S."/>
            <person name="Dougan E. K."/>
            <person name="Thang M."/>
            <person name="Chan C."/>
        </authorList>
    </citation>
    <scope>NUCLEOTIDE SEQUENCE [LARGE SCALE GENOMIC DNA]</scope>
</reference>